<name>A0ABX2AKF7_9BACT</name>
<accession>A0ABX2AKF7</accession>
<dbReference type="InterPro" id="IPR036410">
    <property type="entry name" value="HSP_DnaJ_Cys-rich_dom_sf"/>
</dbReference>
<proteinExistence type="predicted"/>
<organism evidence="1 2">
    <name type="scientific">Xylanibacter muris</name>
    <dbReference type="NCBI Taxonomy" id="2736290"/>
    <lineage>
        <taxon>Bacteria</taxon>
        <taxon>Pseudomonadati</taxon>
        <taxon>Bacteroidota</taxon>
        <taxon>Bacteroidia</taxon>
        <taxon>Bacteroidales</taxon>
        <taxon>Prevotellaceae</taxon>
        <taxon>Xylanibacter</taxon>
    </lineage>
</organism>
<dbReference type="EMBL" id="JABKKF010000003">
    <property type="protein sequence ID" value="NPD91683.1"/>
    <property type="molecule type" value="Genomic_DNA"/>
</dbReference>
<keyword evidence="2" id="KW-1185">Reference proteome</keyword>
<reference evidence="1 2" key="1">
    <citation type="submission" date="2020-05" db="EMBL/GenBank/DDBJ databases">
        <title>Distinct polysaccharide utilization as determinants for interspecies competition between intestinal Prevotella spp.</title>
        <authorList>
            <person name="Galvez E.J.C."/>
            <person name="Iljazovic A."/>
            <person name="Strowig T."/>
        </authorList>
    </citation>
    <scope>NUCLEOTIDE SEQUENCE [LARGE SCALE GENOMIC DNA]</scope>
    <source>
        <strain evidence="1 2">PMUR</strain>
    </source>
</reference>
<protein>
    <submittedName>
        <fullName evidence="1">Uncharacterized protein</fullName>
    </submittedName>
</protein>
<evidence type="ECO:0000313" key="1">
    <source>
        <dbReference type="EMBL" id="NPD91683.1"/>
    </source>
</evidence>
<dbReference type="Gene3D" id="6.20.20.10">
    <property type="match status" value="1"/>
</dbReference>
<comment type="caution">
    <text evidence="1">The sequence shown here is derived from an EMBL/GenBank/DDBJ whole genome shotgun (WGS) entry which is preliminary data.</text>
</comment>
<dbReference type="RefSeq" id="WP_172274731.1">
    <property type="nucleotide sequence ID" value="NZ_CASGMU010000005.1"/>
</dbReference>
<sequence length="72" mass="8167">MSKTRQMLELSSPTIKTSHEHFMGLVQQCNYCQGNGWFWGLDECHESVKIPCPICGGTGKVIPEITVEWKQI</sequence>
<evidence type="ECO:0000313" key="2">
    <source>
        <dbReference type="Proteomes" id="UP000714420"/>
    </source>
</evidence>
<dbReference type="SUPFAM" id="SSF57938">
    <property type="entry name" value="DnaJ/Hsp40 cysteine-rich domain"/>
    <property type="match status" value="1"/>
</dbReference>
<dbReference type="Proteomes" id="UP000714420">
    <property type="component" value="Unassembled WGS sequence"/>
</dbReference>
<gene>
    <name evidence="1" type="ORF">HPS56_04825</name>
</gene>